<evidence type="ECO:0000313" key="6">
    <source>
        <dbReference type="WBParaSite" id="SSLN_0000886401-mRNA-1"/>
    </source>
</evidence>
<evidence type="ECO:0000313" key="5">
    <source>
        <dbReference type="Proteomes" id="UP000275846"/>
    </source>
</evidence>
<sequence length="962" mass="106906">MKTLKPVDLNQQTLPIGKANPRTNSKGVRLLISNLESNLGIVEWRRILLAKFRVFVPDVQQIKVIRPSDVTGNANVSSGGSGYAIVKVPSMKDAQLAISQFNGCQLGNRRIRLPPDVESSLCPKHRPTDAQASMHLLNQLRLPRVNISLSELRTNVTQLLEAHDGKLPLPSFLCCYEATFGALQTERCPKPESISMDGQQAQQHETQVGGGGGSGIKNYVLLEHLLTCVPGLIIQTAPDGSKIADVGVIVIKPVLVLMACASEDFEGGGLDGISQLGPSCFHCAVIIWSMQSNDCMPIYRTPTSCYTLDATQAGKPTAQSRGKLESAADTAGHPMAVQENVRQLRREVVEMIKQQQPNCELLLTNFISTYHSQFGKQCRVADYGFSRLLDVIDSLNNVVHIVGSGALRTLMLTHGIQLRRFTHDVLRVLKSEPKKSCPVSQFATMYEQVFRKEFIASNYGVCDLNDLLNDMPENIITVDRTKSQEPTIVIPRRIQTAEQRFRTILFGIEVVEMLRRLQRFQIQFNKFIPAYHHAFYRQCRVSEYGFVKLIELLEALPHVVQVTFLRFCCCHHVSSFKLVHSFLLRKYHPNTFWKVIEEAGEKYITLTNKFRLAIVREMIMSLLEKQPSNRLPLDELETTLLANHRPALIPGDLGFASLRELLASFPFVQILRLPTAVSSPSASEQLREWQQADVLDDEGQAEGSGDNSDQTVIGEYAHKGAEKVELAVVATAASTGGETEVEKDGYEEAEDCHASTPSGFERPRDILCLTDRSHIKQLAYRCLQLLFGSPFCSLQEAEFKRRFVQSFNEEVDLDCVKREMSDFIQVTDYDPVQAPNSVSEQCVGESSQGPVPQSSGELRGGIPGIIASTTENVSITTSTQIIALTPIIVFARQLRTLLLRTRGRMMLALLETIYHSTFGLPLRPEAYGYPSIATLVGAVSFIAVIRGRGARATLFLAQDYLG</sequence>
<dbReference type="InterPro" id="IPR025605">
    <property type="entry name" value="OST-HTH/LOTUS_dom"/>
</dbReference>
<evidence type="ECO:0000313" key="4">
    <source>
        <dbReference type="EMBL" id="VDL94914.1"/>
    </source>
</evidence>
<dbReference type="CDD" id="cd08824">
    <property type="entry name" value="LOTUS"/>
    <property type="match status" value="1"/>
</dbReference>
<dbReference type="Gene3D" id="3.30.420.610">
    <property type="entry name" value="LOTUS domain-like"/>
    <property type="match status" value="4"/>
</dbReference>
<organism evidence="6">
    <name type="scientific">Schistocephalus solidus</name>
    <name type="common">Tapeworm</name>
    <dbReference type="NCBI Taxonomy" id="70667"/>
    <lineage>
        <taxon>Eukaryota</taxon>
        <taxon>Metazoa</taxon>
        <taxon>Spiralia</taxon>
        <taxon>Lophotrochozoa</taxon>
        <taxon>Platyhelminthes</taxon>
        <taxon>Cestoda</taxon>
        <taxon>Eucestoda</taxon>
        <taxon>Diphyllobothriidea</taxon>
        <taxon>Diphyllobothriidae</taxon>
        <taxon>Schistocephalus</taxon>
    </lineage>
</organism>
<dbReference type="SUPFAM" id="SSF54928">
    <property type="entry name" value="RNA-binding domain, RBD"/>
    <property type="match status" value="1"/>
</dbReference>
<reference evidence="4 5" key="2">
    <citation type="submission" date="2018-11" db="EMBL/GenBank/DDBJ databases">
        <authorList>
            <consortium name="Pathogen Informatics"/>
        </authorList>
    </citation>
    <scope>NUCLEOTIDE SEQUENCE [LARGE SCALE GENOMIC DNA]</scope>
    <source>
        <strain evidence="4 5">NST_G2</strain>
    </source>
</reference>
<feature type="domain" description="HTH OST-type" evidence="3">
    <location>
        <begin position="886"/>
        <end position="959"/>
    </location>
</feature>
<gene>
    <name evidence="4" type="ORF">SSLN_LOCUS8529</name>
</gene>
<proteinExistence type="predicted"/>
<keyword evidence="2" id="KW-0472">Membrane</keyword>
<dbReference type="EMBL" id="UYSU01034707">
    <property type="protein sequence ID" value="VDL94914.1"/>
    <property type="molecule type" value="Genomic_DNA"/>
</dbReference>
<reference evidence="6" key="1">
    <citation type="submission" date="2016-06" db="UniProtKB">
        <authorList>
            <consortium name="WormBaseParasite"/>
        </authorList>
    </citation>
    <scope>IDENTIFICATION</scope>
</reference>
<feature type="domain" description="HTH OST-type" evidence="3">
    <location>
        <begin position="417"/>
        <end position="492"/>
    </location>
</feature>
<evidence type="ECO:0000256" key="2">
    <source>
        <dbReference type="SAM" id="Phobius"/>
    </source>
</evidence>
<dbReference type="GO" id="GO:0003676">
    <property type="term" value="F:nucleic acid binding"/>
    <property type="evidence" value="ECO:0007669"/>
    <property type="project" value="InterPro"/>
</dbReference>
<feature type="domain" description="HTH OST-type" evidence="3">
    <location>
        <begin position="340"/>
        <end position="415"/>
    </location>
</feature>
<name>A0A183SWD1_SCHSO</name>
<accession>A0A183SWD1</accession>
<dbReference type="Proteomes" id="UP000275846">
    <property type="component" value="Unassembled WGS sequence"/>
</dbReference>
<dbReference type="InterPro" id="IPR041966">
    <property type="entry name" value="LOTUS-like"/>
</dbReference>
<dbReference type="AlphaFoldDB" id="A0A183SWD1"/>
<feature type="region of interest" description="Disordered" evidence="1">
    <location>
        <begin position="738"/>
        <end position="757"/>
    </location>
</feature>
<feature type="transmembrane region" description="Helical" evidence="2">
    <location>
        <begin position="926"/>
        <end position="945"/>
    </location>
</feature>
<evidence type="ECO:0000259" key="3">
    <source>
        <dbReference type="PROSITE" id="PS51644"/>
    </source>
</evidence>
<keyword evidence="5" id="KW-1185">Reference proteome</keyword>
<dbReference type="Pfam" id="PF12872">
    <property type="entry name" value="OST-HTH"/>
    <property type="match status" value="5"/>
</dbReference>
<dbReference type="InterPro" id="IPR012677">
    <property type="entry name" value="Nucleotide-bd_a/b_plait_sf"/>
</dbReference>
<keyword evidence="2" id="KW-1133">Transmembrane helix</keyword>
<keyword evidence="2" id="KW-0812">Transmembrane</keyword>
<dbReference type="OrthoDB" id="549353at2759"/>
<dbReference type="PROSITE" id="PS51644">
    <property type="entry name" value="HTH_OST"/>
    <property type="match status" value="3"/>
</dbReference>
<evidence type="ECO:0000256" key="1">
    <source>
        <dbReference type="SAM" id="MobiDB-lite"/>
    </source>
</evidence>
<dbReference type="InterPro" id="IPR035979">
    <property type="entry name" value="RBD_domain_sf"/>
</dbReference>
<protein>
    <submittedName>
        <fullName evidence="6">RRM domain-containing protein</fullName>
    </submittedName>
</protein>
<dbReference type="STRING" id="70667.A0A183SWD1"/>
<dbReference type="Gene3D" id="3.30.70.330">
    <property type="match status" value="1"/>
</dbReference>
<dbReference type="WBParaSite" id="SSLN_0000886401-mRNA-1">
    <property type="protein sequence ID" value="SSLN_0000886401-mRNA-1"/>
    <property type="gene ID" value="SSLN_0000886401"/>
</dbReference>